<gene>
    <name evidence="1" type="ORF">FHS92_003227</name>
</gene>
<evidence type="ECO:0000313" key="1">
    <source>
        <dbReference type="EMBL" id="MBB6125465.1"/>
    </source>
</evidence>
<name>A0A841JAE0_9SPHN</name>
<reference evidence="1 2" key="1">
    <citation type="submission" date="2020-08" db="EMBL/GenBank/DDBJ databases">
        <title>Genomic Encyclopedia of Type Strains, Phase IV (KMG-IV): sequencing the most valuable type-strain genomes for metagenomic binning, comparative biology and taxonomic classification.</title>
        <authorList>
            <person name="Goeker M."/>
        </authorList>
    </citation>
    <scope>NUCLEOTIDE SEQUENCE [LARGE SCALE GENOMIC DNA]</scope>
    <source>
        <strain evidence="1 2">DSM 102255</strain>
    </source>
</reference>
<keyword evidence="2" id="KW-1185">Reference proteome</keyword>
<dbReference type="AlphaFoldDB" id="A0A841JAE0"/>
<dbReference type="Pfam" id="PF12487">
    <property type="entry name" value="DUF3703"/>
    <property type="match status" value="1"/>
</dbReference>
<protein>
    <recommendedName>
        <fullName evidence="3">DUF3703 domain-containing protein</fullName>
    </recommendedName>
</protein>
<evidence type="ECO:0008006" key="3">
    <source>
        <dbReference type="Google" id="ProtNLM"/>
    </source>
</evidence>
<dbReference type="Proteomes" id="UP000552700">
    <property type="component" value="Unassembled WGS sequence"/>
</dbReference>
<dbReference type="EMBL" id="JACIJP010000007">
    <property type="protein sequence ID" value="MBB6125465.1"/>
    <property type="molecule type" value="Genomic_DNA"/>
</dbReference>
<sequence>MTRDQTILLVANEMAAFRNARIEGSIEKAWRALERAHIISQLHIGLHLNSHWEMLKFAVAVHDAREISGQLARLVLAPLGTLTGRIPKGNTGRSNVSAFAPMPIPDDLRDVIDEVAR</sequence>
<proteinExistence type="predicted"/>
<comment type="caution">
    <text evidence="1">The sequence shown here is derived from an EMBL/GenBank/DDBJ whole genome shotgun (WGS) entry which is preliminary data.</text>
</comment>
<organism evidence="1 2">
    <name type="scientific">Sphingobium subterraneum</name>
    <dbReference type="NCBI Taxonomy" id="627688"/>
    <lineage>
        <taxon>Bacteria</taxon>
        <taxon>Pseudomonadati</taxon>
        <taxon>Pseudomonadota</taxon>
        <taxon>Alphaproteobacteria</taxon>
        <taxon>Sphingomonadales</taxon>
        <taxon>Sphingomonadaceae</taxon>
        <taxon>Sphingobium</taxon>
    </lineage>
</organism>
<dbReference type="InterPro" id="IPR022172">
    <property type="entry name" value="DUF3703"/>
</dbReference>
<evidence type="ECO:0000313" key="2">
    <source>
        <dbReference type="Proteomes" id="UP000552700"/>
    </source>
</evidence>
<accession>A0A841JAE0</accession>
<dbReference type="RefSeq" id="WP_184081752.1">
    <property type="nucleotide sequence ID" value="NZ_JACIJP010000007.1"/>
</dbReference>